<comment type="caution">
    <text evidence="3">The sequence shown here is derived from an EMBL/GenBank/DDBJ whole genome shotgun (WGS) entry which is preliminary data.</text>
</comment>
<proteinExistence type="predicted"/>
<protein>
    <recommendedName>
        <fullName evidence="5">DUF3300 domain-containing protein</fullName>
    </recommendedName>
</protein>
<organism evidence="3 4">
    <name type="scientific">Xanthobacter agilis</name>
    <dbReference type="NCBI Taxonomy" id="47492"/>
    <lineage>
        <taxon>Bacteria</taxon>
        <taxon>Pseudomonadati</taxon>
        <taxon>Pseudomonadota</taxon>
        <taxon>Alphaproteobacteria</taxon>
        <taxon>Hyphomicrobiales</taxon>
        <taxon>Xanthobacteraceae</taxon>
        <taxon>Xanthobacter</taxon>
    </lineage>
</organism>
<evidence type="ECO:0000256" key="2">
    <source>
        <dbReference type="SAM" id="SignalP"/>
    </source>
</evidence>
<evidence type="ECO:0000256" key="1">
    <source>
        <dbReference type="SAM" id="MobiDB-lite"/>
    </source>
</evidence>
<reference evidence="3 4" key="1">
    <citation type="submission" date="2023-07" db="EMBL/GenBank/DDBJ databases">
        <title>Genomic Encyclopedia of Type Strains, Phase IV (KMG-IV): sequencing the most valuable type-strain genomes for metagenomic binning, comparative biology and taxonomic classification.</title>
        <authorList>
            <person name="Goeker M."/>
        </authorList>
    </citation>
    <scope>NUCLEOTIDE SEQUENCE [LARGE SCALE GENOMIC DNA]</scope>
    <source>
        <strain evidence="3 4">DSM 3770</strain>
    </source>
</reference>
<evidence type="ECO:0000313" key="4">
    <source>
        <dbReference type="Proteomes" id="UP001241747"/>
    </source>
</evidence>
<feature type="compositionally biased region" description="Low complexity" evidence="1">
    <location>
        <begin position="396"/>
        <end position="416"/>
    </location>
</feature>
<accession>A0ABU0L8R1</accession>
<dbReference type="Pfam" id="PF11737">
    <property type="entry name" value="DUF3300"/>
    <property type="match status" value="1"/>
</dbReference>
<sequence length="489" mass="53313">MPRLAANWSRVAVAAVFGWSTAILPAQAQAPAGDGTTPAVNSPAAPAAPETQAQPTPPAASAAQPTPPAASAAQAPEQAPDLYTLSELEYLLAPVALYPDPLLAILFPATAFPDQLVAAYTWAKRNPNTARHGDLSALDGKPWDSSVKALTRFPDVLKQLYEHMEWAESLGFAFIRQPQDVSNTIQMLRAQAEKAGNLASTQQQVVSTREVSGQRTIYIAPANPERIYVPVYNPSTVFNTFAAGALGFGVGVLVGSSWNNRWGWNNRGWNTIWVAPPAWRPPPHWGWGPGGQPGPRPPNWGPGHRPPAWGPGQRPPPNWGNGPWRPERPGSGRPEGRPPQRPGGGQWPGNRPGGNRPIINRPEININQPGNSGNIINRPNINRPNVNRPEIPPGANRPNINRPDNRPNVNRPNVNRPDNRPNVKRPNVNRPNAGQNRPASRPNAGQHRPAQRPQAQRPTQRAKPHQNARPRQQGRPHQNARPQNPRRNN</sequence>
<feature type="compositionally biased region" description="Low complexity" evidence="1">
    <location>
        <begin position="475"/>
        <end position="489"/>
    </location>
</feature>
<name>A0ABU0L8R1_XANAG</name>
<evidence type="ECO:0008006" key="5">
    <source>
        <dbReference type="Google" id="ProtNLM"/>
    </source>
</evidence>
<feature type="compositionally biased region" description="Low complexity" evidence="1">
    <location>
        <begin position="348"/>
        <end position="367"/>
    </location>
</feature>
<evidence type="ECO:0000313" key="3">
    <source>
        <dbReference type="EMBL" id="MDQ0503477.1"/>
    </source>
</evidence>
<feature type="compositionally biased region" description="Low complexity" evidence="1">
    <location>
        <begin position="444"/>
        <end position="459"/>
    </location>
</feature>
<feature type="region of interest" description="Disordered" evidence="1">
    <location>
        <begin position="283"/>
        <end position="489"/>
    </location>
</feature>
<feature type="compositionally biased region" description="Low complexity" evidence="1">
    <location>
        <begin position="374"/>
        <end position="389"/>
    </location>
</feature>
<dbReference type="Proteomes" id="UP001241747">
    <property type="component" value="Unassembled WGS sequence"/>
</dbReference>
<dbReference type="InterPro" id="IPR021728">
    <property type="entry name" value="DUF3300"/>
</dbReference>
<keyword evidence="4" id="KW-1185">Reference proteome</keyword>
<feature type="signal peptide" evidence="2">
    <location>
        <begin position="1"/>
        <end position="28"/>
    </location>
</feature>
<feature type="compositionally biased region" description="Pro residues" evidence="1">
    <location>
        <begin position="292"/>
        <end position="318"/>
    </location>
</feature>
<keyword evidence="2" id="KW-0732">Signal</keyword>
<dbReference type="PANTHER" id="PTHR40269">
    <property type="entry name" value="OUTER MEMBRANE PROTEIN-RELATED"/>
    <property type="match status" value="1"/>
</dbReference>
<dbReference type="PANTHER" id="PTHR40269:SF1">
    <property type="entry name" value="OUTER MEMBRANE PROTEIN"/>
    <property type="match status" value="1"/>
</dbReference>
<feature type="compositionally biased region" description="Basic and acidic residues" evidence="1">
    <location>
        <begin position="325"/>
        <end position="338"/>
    </location>
</feature>
<dbReference type="EMBL" id="JAUSVY010000001">
    <property type="protein sequence ID" value="MDQ0503477.1"/>
    <property type="molecule type" value="Genomic_DNA"/>
</dbReference>
<gene>
    <name evidence="3" type="ORF">QOZ94_000247</name>
</gene>
<feature type="region of interest" description="Disordered" evidence="1">
    <location>
        <begin position="30"/>
        <end position="77"/>
    </location>
</feature>
<feature type="compositionally biased region" description="Basic residues" evidence="1">
    <location>
        <begin position="460"/>
        <end position="474"/>
    </location>
</feature>
<feature type="compositionally biased region" description="Low complexity" evidence="1">
    <location>
        <begin position="43"/>
        <end position="77"/>
    </location>
</feature>
<feature type="chain" id="PRO_5047493427" description="DUF3300 domain-containing protein" evidence="2">
    <location>
        <begin position="29"/>
        <end position="489"/>
    </location>
</feature>
<dbReference type="RefSeq" id="WP_237344202.1">
    <property type="nucleotide sequence ID" value="NZ_JABWGX010000003.1"/>
</dbReference>